<evidence type="ECO:0000256" key="3">
    <source>
        <dbReference type="ARBA" id="ARBA00022553"/>
    </source>
</evidence>
<dbReference type="PROSITE" id="PS51491">
    <property type="entry name" value="TAU_MAP_2"/>
    <property type="match status" value="3"/>
</dbReference>
<dbReference type="HOGENOM" id="CLU_048796_0_0_1"/>
<keyword evidence="6" id="KW-0493">Microtubule</keyword>
<reference evidence="9" key="1">
    <citation type="submission" date="2011-07" db="EMBL/GenBank/DDBJ databases">
        <authorList>
            <consortium name="Caenorhabditis brenneri Sequencing and Analysis Consortium"/>
            <person name="Wilson R.K."/>
        </authorList>
    </citation>
    <scope>NUCLEOTIDE SEQUENCE [LARGE SCALE GENOMIC DNA]</scope>
    <source>
        <strain evidence="9">PB2801</strain>
    </source>
</reference>
<evidence type="ECO:0000313" key="9">
    <source>
        <dbReference type="Proteomes" id="UP000008068"/>
    </source>
</evidence>
<dbReference type="PANTHER" id="PTHR11501:SF18">
    <property type="entry name" value="MICROTUBULE-ASSOCIATED PROTEIN"/>
    <property type="match status" value="1"/>
</dbReference>
<protein>
    <recommendedName>
        <fullName evidence="6">Microtubule-associated protein</fullName>
    </recommendedName>
</protein>
<dbReference type="PANTHER" id="PTHR11501">
    <property type="entry name" value="MICROTUBULE-ASSOCIATED PROTEIN"/>
    <property type="match status" value="1"/>
</dbReference>
<comment type="subcellular location">
    <subcellularLocation>
        <location evidence="1 6">Cytoplasm</location>
        <location evidence="1 6">Cytoskeleton</location>
    </subcellularLocation>
</comment>
<dbReference type="Pfam" id="PF00418">
    <property type="entry name" value="Tubulin-binding"/>
    <property type="match status" value="4"/>
</dbReference>
<sequence length="394" mass="43198">MSASHSEHHSEEENEEEAQAEENPMETVEENSVEPEAQIDFEPDIEPEIEPAIEPQIEPEVVAEVEPEPEKSPEPEEPEVIPPNQEEKPEEGLSPENLPAESAQIKSDPETTPMEEIAANELESLKFSESELLPTEQDSPKFQNNENETVEEQKQISHVPNTQTPSSQRSLPVKSGIRPPSAVLRQPKVPAPAVKTTKMPREQSDVRKSTSTRSIDNVGKFTPKVNAKFVNVKSKIGSVTNHKAGGGNVEIFSEKKTYKAQSKVGSMQNASHVAGGGNVQIESRKLDFSHASPKVGSKTNYQPAKSDVKIVSQKLTWQAQSKVGSMENAAHKPTGGNVQILTQKLDWKAQSKVGSKDNMNHRPGGGNVKIFDEKIRYVSADSSRNHSALDISSL</sequence>
<dbReference type="AlphaFoldDB" id="G0MYX8"/>
<dbReference type="EMBL" id="GL379821">
    <property type="protein sequence ID" value="EGT47885.1"/>
    <property type="molecule type" value="Genomic_DNA"/>
</dbReference>
<dbReference type="OrthoDB" id="9378527at2759"/>
<organism evidence="9">
    <name type="scientific">Caenorhabditis brenneri</name>
    <name type="common">Nematode worm</name>
    <dbReference type="NCBI Taxonomy" id="135651"/>
    <lineage>
        <taxon>Eukaryota</taxon>
        <taxon>Metazoa</taxon>
        <taxon>Ecdysozoa</taxon>
        <taxon>Nematoda</taxon>
        <taxon>Chromadorea</taxon>
        <taxon>Rhabditida</taxon>
        <taxon>Rhabditina</taxon>
        <taxon>Rhabditomorpha</taxon>
        <taxon>Rhabditoidea</taxon>
        <taxon>Rhabditidae</taxon>
        <taxon>Peloderinae</taxon>
        <taxon>Caenorhabditis</taxon>
    </lineage>
</organism>
<feature type="compositionally biased region" description="Basic and acidic residues" evidence="7">
    <location>
        <begin position="1"/>
        <end position="11"/>
    </location>
</feature>
<gene>
    <name evidence="8" type="primary">Cbn-ptl-1</name>
    <name evidence="8" type="ORF">CAEBREN_17407</name>
</gene>
<evidence type="ECO:0000256" key="6">
    <source>
        <dbReference type="RuleBase" id="RU000686"/>
    </source>
</evidence>
<dbReference type="GO" id="GO:0031175">
    <property type="term" value="P:neuron projection development"/>
    <property type="evidence" value="ECO:0007669"/>
    <property type="project" value="TreeGrafter"/>
</dbReference>
<feature type="compositionally biased region" description="Polar residues" evidence="7">
    <location>
        <begin position="136"/>
        <end position="147"/>
    </location>
</feature>
<feature type="region of interest" description="Disordered" evidence="7">
    <location>
        <begin position="1"/>
        <end position="217"/>
    </location>
</feature>
<dbReference type="InterPro" id="IPR027324">
    <property type="entry name" value="MAP2/MAP4/Tau"/>
</dbReference>
<evidence type="ECO:0000313" key="8">
    <source>
        <dbReference type="EMBL" id="EGT47885.1"/>
    </source>
</evidence>
<keyword evidence="3" id="KW-0597">Phosphoprotein</keyword>
<dbReference type="OMA" id="MKNANHV"/>
<evidence type="ECO:0000256" key="5">
    <source>
        <dbReference type="ARBA" id="ARBA00023212"/>
    </source>
</evidence>
<evidence type="ECO:0000256" key="7">
    <source>
        <dbReference type="SAM" id="MobiDB-lite"/>
    </source>
</evidence>
<dbReference type="GO" id="GO:0000226">
    <property type="term" value="P:microtubule cytoskeleton organization"/>
    <property type="evidence" value="ECO:0007669"/>
    <property type="project" value="TreeGrafter"/>
</dbReference>
<dbReference type="STRING" id="135651.G0MYX8"/>
<dbReference type="InParanoid" id="G0MYX8"/>
<accession>G0MYX8</accession>
<dbReference type="GO" id="GO:0005874">
    <property type="term" value="C:microtubule"/>
    <property type="evidence" value="ECO:0007669"/>
    <property type="project" value="UniProtKB-KW"/>
</dbReference>
<dbReference type="PROSITE" id="PS00229">
    <property type="entry name" value="TAU_MAP_1"/>
    <property type="match status" value="2"/>
</dbReference>
<dbReference type="Proteomes" id="UP000008068">
    <property type="component" value="Unassembled WGS sequence"/>
</dbReference>
<dbReference type="GO" id="GO:0008017">
    <property type="term" value="F:microtubule binding"/>
    <property type="evidence" value="ECO:0007669"/>
    <property type="project" value="InterPro"/>
</dbReference>
<keyword evidence="9" id="KW-1185">Reference proteome</keyword>
<keyword evidence="5 6" id="KW-0206">Cytoskeleton</keyword>
<proteinExistence type="predicted"/>
<feature type="compositionally biased region" description="Basic and acidic residues" evidence="7">
    <location>
        <begin position="199"/>
        <end position="208"/>
    </location>
</feature>
<evidence type="ECO:0000256" key="4">
    <source>
        <dbReference type="ARBA" id="ARBA00022737"/>
    </source>
</evidence>
<dbReference type="eggNOG" id="KOG2418">
    <property type="taxonomic scope" value="Eukaryota"/>
</dbReference>
<keyword evidence="4" id="KW-0677">Repeat</keyword>
<feature type="compositionally biased region" description="Polar residues" evidence="7">
    <location>
        <begin position="156"/>
        <end position="170"/>
    </location>
</feature>
<evidence type="ECO:0000256" key="1">
    <source>
        <dbReference type="ARBA" id="ARBA00004245"/>
    </source>
</evidence>
<keyword evidence="2 6" id="KW-0963">Cytoplasm</keyword>
<dbReference type="FunCoup" id="G0MYX8">
    <property type="interactions" value="29"/>
</dbReference>
<feature type="compositionally biased region" description="Acidic residues" evidence="7">
    <location>
        <begin position="12"/>
        <end position="51"/>
    </location>
</feature>
<dbReference type="InterPro" id="IPR001084">
    <property type="entry name" value="MAP_tubulin-bd_rpt"/>
</dbReference>
<name>G0MYX8_CAEBE</name>
<evidence type="ECO:0000256" key="2">
    <source>
        <dbReference type="ARBA" id="ARBA00022490"/>
    </source>
</evidence>
<dbReference type="GO" id="GO:0043005">
    <property type="term" value="C:neuron projection"/>
    <property type="evidence" value="ECO:0007669"/>
    <property type="project" value="TreeGrafter"/>
</dbReference>